<accession>A0A1I6JYB0</accession>
<dbReference type="Proteomes" id="UP000199462">
    <property type="component" value="Unassembled WGS sequence"/>
</dbReference>
<proteinExistence type="predicted"/>
<evidence type="ECO:0000313" key="1">
    <source>
        <dbReference type="EMBL" id="SFR83888.1"/>
    </source>
</evidence>
<name>A0A1I6JYB0_9FLAO</name>
<keyword evidence="2" id="KW-1185">Reference proteome</keyword>
<sequence>MKNIYGKANNYKTKADRLTILTSYRKNLLKLLKEGYSPFEKK</sequence>
<dbReference type="AlphaFoldDB" id="A0A1I6JYB0"/>
<organism evidence="1 2">
    <name type="scientific">Maribacter stanieri</name>
    <dbReference type="NCBI Taxonomy" id="440514"/>
    <lineage>
        <taxon>Bacteria</taxon>
        <taxon>Pseudomonadati</taxon>
        <taxon>Bacteroidota</taxon>
        <taxon>Flavobacteriia</taxon>
        <taxon>Flavobacteriales</taxon>
        <taxon>Flavobacteriaceae</taxon>
        <taxon>Maribacter</taxon>
    </lineage>
</organism>
<dbReference type="EMBL" id="FOYX01000003">
    <property type="protein sequence ID" value="SFR83888.1"/>
    <property type="molecule type" value="Genomic_DNA"/>
</dbReference>
<protein>
    <submittedName>
        <fullName evidence="1">Uncharacterized protein</fullName>
    </submittedName>
</protein>
<gene>
    <name evidence="1" type="ORF">SAMN04488010_3217</name>
</gene>
<evidence type="ECO:0000313" key="2">
    <source>
        <dbReference type="Proteomes" id="UP000199462"/>
    </source>
</evidence>
<reference evidence="2" key="1">
    <citation type="submission" date="2016-10" db="EMBL/GenBank/DDBJ databases">
        <authorList>
            <person name="Varghese N."/>
            <person name="Submissions S."/>
        </authorList>
    </citation>
    <scope>NUCLEOTIDE SEQUENCE [LARGE SCALE GENOMIC DNA]</scope>
    <source>
        <strain evidence="2">DSM 19891</strain>
    </source>
</reference>